<keyword evidence="3" id="KW-1185">Reference proteome</keyword>
<organism evidence="2 3">
    <name type="scientific">Xanthobacter agilis</name>
    <dbReference type="NCBI Taxonomy" id="47492"/>
    <lineage>
        <taxon>Bacteria</taxon>
        <taxon>Pseudomonadati</taxon>
        <taxon>Pseudomonadota</taxon>
        <taxon>Alphaproteobacteria</taxon>
        <taxon>Hyphomicrobiales</taxon>
        <taxon>Xanthobacteraceae</taxon>
        <taxon>Xanthobacter</taxon>
    </lineage>
</organism>
<dbReference type="Proteomes" id="UP001241747">
    <property type="component" value="Unassembled WGS sequence"/>
</dbReference>
<evidence type="ECO:0000313" key="2">
    <source>
        <dbReference type="EMBL" id="MDQ0506425.1"/>
    </source>
</evidence>
<gene>
    <name evidence="2" type="ORF">QOZ94_003234</name>
</gene>
<reference evidence="2 3" key="1">
    <citation type="submission" date="2023-07" db="EMBL/GenBank/DDBJ databases">
        <title>Genomic Encyclopedia of Type Strains, Phase IV (KMG-IV): sequencing the most valuable type-strain genomes for metagenomic binning, comparative biology and taxonomic classification.</title>
        <authorList>
            <person name="Goeker M."/>
        </authorList>
    </citation>
    <scope>NUCLEOTIDE SEQUENCE [LARGE SCALE GENOMIC DNA]</scope>
    <source>
        <strain evidence="2 3">DSM 3770</strain>
    </source>
</reference>
<feature type="domain" description="Insertion element IS402-like" evidence="1">
    <location>
        <begin position="7"/>
        <end position="76"/>
    </location>
</feature>
<evidence type="ECO:0000259" key="1">
    <source>
        <dbReference type="Pfam" id="PF13340"/>
    </source>
</evidence>
<dbReference type="RefSeq" id="WP_370877833.1">
    <property type="nucleotide sequence ID" value="NZ_JABWGX010000021.1"/>
</dbReference>
<name>A0ABU0LH02_XANAG</name>
<dbReference type="InterPro" id="IPR025161">
    <property type="entry name" value="IS402-like_dom"/>
</dbReference>
<accession>A0ABU0LH02</accession>
<dbReference type="Pfam" id="PF13340">
    <property type="entry name" value="DUF4096"/>
    <property type="match status" value="1"/>
</dbReference>
<evidence type="ECO:0000313" key="3">
    <source>
        <dbReference type="Proteomes" id="UP001241747"/>
    </source>
</evidence>
<dbReference type="NCBIfam" id="NF033580">
    <property type="entry name" value="transpos_IS5_3"/>
    <property type="match status" value="1"/>
</dbReference>
<dbReference type="InterPro" id="IPR052909">
    <property type="entry name" value="Transposase_6_like"/>
</dbReference>
<protein>
    <submittedName>
        <fullName evidence="2">Transposase</fullName>
    </submittedName>
</protein>
<dbReference type="PANTHER" id="PTHR46637:SF1">
    <property type="entry name" value="BLL5188 PROTEIN"/>
    <property type="match status" value="1"/>
</dbReference>
<comment type="caution">
    <text evidence="2">The sequence shown here is derived from an EMBL/GenBank/DDBJ whole genome shotgun (WGS) entry which is preliminary data.</text>
</comment>
<sequence>MSRLFWLNEEQWAKIEPLLPHYGSPPRVDDRRILSGIIHVLRSGCRWCDCPSDDGAYTTVYNRFNRWSRKGIWQKIYAAITGDERTPRQLLADSTHVKAHRSAAGAEKGGTNVRRLVAPAAVERLRSMP</sequence>
<proteinExistence type="predicted"/>
<dbReference type="EMBL" id="JAUSVY010000007">
    <property type="protein sequence ID" value="MDQ0506425.1"/>
    <property type="molecule type" value="Genomic_DNA"/>
</dbReference>
<dbReference type="PANTHER" id="PTHR46637">
    <property type="entry name" value="TIS1421-TRANSPOSASE PROTEIN A"/>
    <property type="match status" value="1"/>
</dbReference>